<dbReference type="KEGG" id="ark:D6B99_07180"/>
<evidence type="ECO:0000313" key="1">
    <source>
        <dbReference type="EMBL" id="AYD47411.1"/>
    </source>
</evidence>
<gene>
    <name evidence="1" type="ORF">D6B99_07180</name>
</gene>
<sequence length="511" mass="57353">MKNLHSEMTNTLENSSIENLKLTEPKGIVETTLTPVLSEMPWNTTFSLCAGVDVVTGNGMSTGVNPIDVKPSTLLGISSDEIFFIETKKDLEKLFKITVGGKFNVSADSSLSGDASYSNTVKFSSVATTLVVHYSASYQGYDEPVNQNLFTLTDQAKKLMEDDPEKFRASYGDYYISGIKRARQCTILYVCTTDNETSMKSFKAKAKAQFGKEFDAKAAAEFSKIVSENRISIEVHNYMNGLEDKEKCPENAPWSMESAFNALAWYKVNAIGNNAFTKLRHYNTLNANYPLTIPIDPTVFTTMSGLYQDAWYIISMLNSCPEIYQEKLKSRVNSFKTGLFANKAILATDNEKLDFFSKEANSLKQKLESILNKQAFYYLIQKPSNEPGIGNHQSANERRHWSYGLTESSGGSYDVQVLKWTDRIKRGKKSAGKHTVNSTFDKSTTGNKLPLIVGWEIKGERADNHNGGWEMNSQSFIGKDTAEVTVQSQFDRDLDWSFTVYYVWAEDFLFG</sequence>
<reference evidence="1 2" key="1">
    <citation type="submission" date="2018-09" db="EMBL/GenBank/DDBJ databases">
        <title>Arachidicoccus sp. nov., a bacterium isolated from soil.</title>
        <authorList>
            <person name="Weon H.-Y."/>
            <person name="Kwon S.-W."/>
            <person name="Lee S.A."/>
        </authorList>
    </citation>
    <scope>NUCLEOTIDE SEQUENCE [LARGE SCALE GENOMIC DNA]</scope>
    <source>
        <strain evidence="1 2">KIS59-12</strain>
    </source>
</reference>
<dbReference type="EMBL" id="CP032489">
    <property type="protein sequence ID" value="AYD47411.1"/>
    <property type="molecule type" value="Genomic_DNA"/>
</dbReference>
<protein>
    <recommendedName>
        <fullName evidence="3">MACPF domain-containing protein</fullName>
    </recommendedName>
</protein>
<dbReference type="RefSeq" id="WP_119986502.1">
    <property type="nucleotide sequence ID" value="NZ_CP032489.1"/>
</dbReference>
<dbReference type="Proteomes" id="UP000266118">
    <property type="component" value="Chromosome"/>
</dbReference>
<dbReference type="OrthoDB" id="1491223at2"/>
<accession>A0A386HPQ2</accession>
<dbReference type="AlphaFoldDB" id="A0A386HPQ2"/>
<keyword evidence="2" id="KW-1185">Reference proteome</keyword>
<organism evidence="1 2">
    <name type="scientific">Arachidicoccus soli</name>
    <dbReference type="NCBI Taxonomy" id="2341117"/>
    <lineage>
        <taxon>Bacteria</taxon>
        <taxon>Pseudomonadati</taxon>
        <taxon>Bacteroidota</taxon>
        <taxon>Chitinophagia</taxon>
        <taxon>Chitinophagales</taxon>
        <taxon>Chitinophagaceae</taxon>
        <taxon>Arachidicoccus</taxon>
    </lineage>
</organism>
<evidence type="ECO:0008006" key="3">
    <source>
        <dbReference type="Google" id="ProtNLM"/>
    </source>
</evidence>
<evidence type="ECO:0000313" key="2">
    <source>
        <dbReference type="Proteomes" id="UP000266118"/>
    </source>
</evidence>
<name>A0A386HPQ2_9BACT</name>
<proteinExistence type="predicted"/>